<dbReference type="EMBL" id="MSCI01000002">
    <property type="protein sequence ID" value="PQJ59408.1"/>
    <property type="molecule type" value="Genomic_DNA"/>
</dbReference>
<gene>
    <name evidence="1" type="ORF">BTO10_08230</name>
</gene>
<sequence length="740" mass="83572">MDAQGQFQAALESPYQANVEFTVQSKDGKSLYVVMANDDWENHELIGNTNCAIFKVDISDSGWSCLVEGHMALKPDSYWNEIKDGRFKPLQLDKEGNVYFLSRTFKIDEFKNPTYDFSTPGTIVKVNPNDGTVKHLTSDKAAINSFLVTQANSLIYRAEKLKFIPNLTAEKLSTIELEESLWHQGSYTVDDHNTVIYHDRDPINNKIQFAQPSDKYLGGIEKRSIEHRSPSNQLRQVLMGDDGFIYGIFNRAKSNDDGNWSEYAQLQRILPYASEEIVSFRTPSDNWWWQNQQMQVTKGHVYYIEEEKNHNFGVRDVIGVTRIADGKTVKLFGGDWSTERYDIESWKLVEGILYFTGLDNVTSEMVSGQLDTTKLNLNESTSKKNYLTVNRTASVHGEILSFQDMEVLRPARTEKLGGNPKIVDFIISDDDIYSGTIEFNKWMDPSSVGRELMVSETTGTEDIKVDKVDTMVVWLGRMAHLIYDTGNNPEKQNAPLKFGQSYRAFIGADARDSDGLSIRSAQPDDADRTTDWVVRNDSGMKLSKAEYNSAFSSNKLLKFFIGTLRAKAFDSATSLNHKVEFTTSVKNRFTLELLEPSAHPFWPNNAVQGFSYDSLNDDFGWYTRVEDASHRELDANVSYLGGGLMRVAVHLYEKDANIVFAVTLTDDTGKTQRFQNTMTKPNSASYSFEYKSTVSGFRGGIIDNFKVTEEPGSIAENILVDEVFDSALTISNGNTFTFSS</sequence>
<proteinExistence type="predicted"/>
<evidence type="ECO:0000313" key="1">
    <source>
        <dbReference type="EMBL" id="PQJ59408.1"/>
    </source>
</evidence>
<dbReference type="Proteomes" id="UP000238707">
    <property type="component" value="Unassembled WGS sequence"/>
</dbReference>
<protein>
    <submittedName>
        <fullName evidence="1">Uncharacterized protein</fullName>
    </submittedName>
</protein>
<accession>A0A2S7VBJ7</accession>
<keyword evidence="2" id="KW-1185">Reference proteome</keyword>
<comment type="caution">
    <text evidence="1">The sequence shown here is derived from an EMBL/GenBank/DDBJ whole genome shotgun (WGS) entry which is preliminary data.</text>
</comment>
<reference evidence="1 2" key="1">
    <citation type="submission" date="2016-12" db="EMBL/GenBank/DDBJ databases">
        <title>Diversity of luminous bacteria.</title>
        <authorList>
            <person name="Yoshizawa S."/>
            <person name="Kogure K."/>
        </authorList>
    </citation>
    <scope>NUCLEOTIDE SEQUENCE [LARGE SCALE GENOMIC DNA]</scope>
    <source>
        <strain evidence="1 2">LC2-408</strain>
    </source>
</reference>
<dbReference type="AlphaFoldDB" id="A0A2S7VBJ7"/>
<evidence type="ECO:0000313" key="2">
    <source>
        <dbReference type="Proteomes" id="UP000238707"/>
    </source>
</evidence>
<organism evidence="1 2">
    <name type="scientific">Vibrio chagasii</name>
    <dbReference type="NCBI Taxonomy" id="170679"/>
    <lineage>
        <taxon>Bacteria</taxon>
        <taxon>Pseudomonadati</taxon>
        <taxon>Pseudomonadota</taxon>
        <taxon>Gammaproteobacteria</taxon>
        <taxon>Vibrionales</taxon>
        <taxon>Vibrionaceae</taxon>
        <taxon>Vibrio</taxon>
    </lineage>
</organism>
<name>A0A2S7VBJ7_9VIBR</name>